<comment type="caution">
    <text evidence="3">The sequence shown here is derived from an EMBL/GenBank/DDBJ whole genome shotgun (WGS) entry which is preliminary data.</text>
</comment>
<proteinExistence type="predicted"/>
<name>A0A6A4FEA8_9STRA</name>
<keyword evidence="4" id="KW-1185">Reference proteome</keyword>
<evidence type="ECO:0000313" key="5">
    <source>
        <dbReference type="Proteomes" id="UP000435112"/>
    </source>
</evidence>
<feature type="region of interest" description="Disordered" evidence="1">
    <location>
        <begin position="1"/>
        <end position="98"/>
    </location>
</feature>
<protein>
    <submittedName>
        <fullName evidence="3">Uncharacterized protein</fullName>
    </submittedName>
</protein>
<evidence type="ECO:0000313" key="2">
    <source>
        <dbReference type="EMBL" id="KAE8982632.1"/>
    </source>
</evidence>
<accession>A0A6A4FEA8</accession>
<dbReference type="Proteomes" id="UP000435112">
    <property type="component" value="Unassembled WGS sequence"/>
</dbReference>
<dbReference type="EMBL" id="QXFU01002692">
    <property type="protein sequence ID" value="KAE8982632.1"/>
    <property type="molecule type" value="Genomic_DNA"/>
</dbReference>
<sequence>MRRVSSPPPPQFNIGSEDTGVGTSTSCWPVKPRRPSRPSIAGPLTPRPPHPRGAATVSSPPALAGVRRQCSGEGYDSDALSTGSAMPSFSSTQAASVR</sequence>
<feature type="compositionally biased region" description="Polar residues" evidence="1">
    <location>
        <begin position="13"/>
        <end position="27"/>
    </location>
</feature>
<dbReference type="Proteomes" id="UP000434957">
    <property type="component" value="Unassembled WGS sequence"/>
</dbReference>
<evidence type="ECO:0000256" key="1">
    <source>
        <dbReference type="SAM" id="MobiDB-lite"/>
    </source>
</evidence>
<organism evidence="3 4">
    <name type="scientific">Phytophthora rubi</name>
    <dbReference type="NCBI Taxonomy" id="129364"/>
    <lineage>
        <taxon>Eukaryota</taxon>
        <taxon>Sar</taxon>
        <taxon>Stramenopiles</taxon>
        <taxon>Oomycota</taxon>
        <taxon>Peronosporomycetes</taxon>
        <taxon>Peronosporales</taxon>
        <taxon>Peronosporaceae</taxon>
        <taxon>Phytophthora</taxon>
    </lineage>
</organism>
<feature type="compositionally biased region" description="Polar residues" evidence="1">
    <location>
        <begin position="79"/>
        <end position="98"/>
    </location>
</feature>
<feature type="compositionally biased region" description="Pro residues" evidence="1">
    <location>
        <begin position="1"/>
        <end position="11"/>
    </location>
</feature>
<evidence type="ECO:0000313" key="3">
    <source>
        <dbReference type="EMBL" id="KAE9341117.1"/>
    </source>
</evidence>
<evidence type="ECO:0000313" key="4">
    <source>
        <dbReference type="Proteomes" id="UP000434957"/>
    </source>
</evidence>
<gene>
    <name evidence="2" type="ORF">PR002_g23473</name>
    <name evidence="3" type="ORF">PR003_g10143</name>
</gene>
<dbReference type="EMBL" id="QXFT01000545">
    <property type="protein sequence ID" value="KAE9341117.1"/>
    <property type="molecule type" value="Genomic_DNA"/>
</dbReference>
<reference evidence="3 4" key="1">
    <citation type="submission" date="2018-08" db="EMBL/GenBank/DDBJ databases">
        <title>Genomic investigation of the strawberry pathogen Phytophthora fragariae indicates pathogenicity is determined by transcriptional variation in three key races.</title>
        <authorList>
            <person name="Adams T.M."/>
            <person name="Armitage A.D."/>
            <person name="Sobczyk M.K."/>
            <person name="Bates H.J."/>
            <person name="Dunwell J.M."/>
            <person name="Nellist C.F."/>
            <person name="Harrison R.J."/>
        </authorList>
    </citation>
    <scope>NUCLEOTIDE SEQUENCE [LARGE SCALE GENOMIC DNA]</scope>
    <source>
        <strain evidence="2 5">SCRP324</strain>
        <strain evidence="3 4">SCRP333</strain>
    </source>
</reference>
<dbReference type="AlphaFoldDB" id="A0A6A4FEA8"/>